<dbReference type="OrthoDB" id="5959897at2759"/>
<feature type="transmembrane region" description="Helical" evidence="1">
    <location>
        <begin position="243"/>
        <end position="265"/>
    </location>
</feature>
<dbReference type="OMA" id="FATISCV"/>
<feature type="transmembrane region" description="Helical" evidence="1">
    <location>
        <begin position="440"/>
        <end position="461"/>
    </location>
</feature>
<accession>A0A3M6T621</accession>
<dbReference type="Proteomes" id="UP000275408">
    <property type="component" value="Unassembled WGS sequence"/>
</dbReference>
<keyword evidence="1" id="KW-0472">Membrane</keyword>
<organism evidence="2 3">
    <name type="scientific">Pocillopora damicornis</name>
    <name type="common">Cauliflower coral</name>
    <name type="synonym">Millepora damicornis</name>
    <dbReference type="NCBI Taxonomy" id="46731"/>
    <lineage>
        <taxon>Eukaryota</taxon>
        <taxon>Metazoa</taxon>
        <taxon>Cnidaria</taxon>
        <taxon>Anthozoa</taxon>
        <taxon>Hexacorallia</taxon>
        <taxon>Scleractinia</taxon>
        <taxon>Astrocoeniina</taxon>
        <taxon>Pocilloporidae</taxon>
        <taxon>Pocillopora</taxon>
    </lineage>
</organism>
<feature type="transmembrane region" description="Helical" evidence="1">
    <location>
        <begin position="203"/>
        <end position="222"/>
    </location>
</feature>
<sequence>MAATPFSLEGVLTYLAETFTAGVIQSYQGQGILENLPLAERQDPLQDFTKFNPQDTVFQEYDAPPDDDSKMAWKRSRPEKWWMSLWKAMKHAFYIQIVGGMALGSLAILILILDFNSVDLCFDKQSTNWKALTKRTQAVIVTAATSEAYVVQMWTLLVVLVMFGWPVIKKLNLLTLNLLGAFLDSCYRLYLQVYGNYMVSWRSLPLNGLFVSLLLMNSLLLGREVAKNNEALTTRRSKIKKTLKVSAMLTAQFAFGIPITFYLVYKLIPLYREANETIRVIIAGGLPLVTAIPKVIVRLAAQRIDFFHPGDAHVLLSVLYYASAIVFRVMQADLTSLRLFIALSFAHGAADLLERVTIVLRDYFWYFIYKKLKRDGRETFIAANKFRTPRSMRFIADMSIQIILGESTALIAAVGFIQLFKFMYSPETSSSSNVQFVTQFFVRVSIALSIDFFFNSFSFWLQMSYLNVAVVRVWKKKWRKHMLVAFILTALTLCYFTTHLFAVVEAKNTAGAKKPAFNCTRPFAKF</sequence>
<protein>
    <submittedName>
        <fullName evidence="2">Uncharacterized protein</fullName>
    </submittedName>
</protein>
<name>A0A3M6T621_POCDA</name>
<feature type="transmembrane region" description="Helical" evidence="1">
    <location>
        <begin position="482"/>
        <end position="504"/>
    </location>
</feature>
<keyword evidence="1" id="KW-0812">Transmembrane</keyword>
<evidence type="ECO:0000313" key="3">
    <source>
        <dbReference type="Proteomes" id="UP000275408"/>
    </source>
</evidence>
<dbReference type="STRING" id="46731.A0A3M6T621"/>
<keyword evidence="1" id="KW-1133">Transmembrane helix</keyword>
<feature type="transmembrane region" description="Helical" evidence="1">
    <location>
        <begin position="92"/>
        <end position="113"/>
    </location>
</feature>
<reference evidence="2 3" key="1">
    <citation type="journal article" date="2018" name="Sci. Rep.">
        <title>Comparative analysis of the Pocillopora damicornis genome highlights role of immune system in coral evolution.</title>
        <authorList>
            <person name="Cunning R."/>
            <person name="Bay R.A."/>
            <person name="Gillette P."/>
            <person name="Baker A.C."/>
            <person name="Traylor-Knowles N."/>
        </authorList>
    </citation>
    <scope>NUCLEOTIDE SEQUENCE [LARGE SCALE GENOMIC DNA]</scope>
    <source>
        <strain evidence="2">RSMAS</strain>
        <tissue evidence="2">Whole animal</tissue>
    </source>
</reference>
<gene>
    <name evidence="2" type="ORF">pdam_00000952</name>
</gene>
<keyword evidence="3" id="KW-1185">Reference proteome</keyword>
<proteinExistence type="predicted"/>
<feature type="transmembrane region" description="Helical" evidence="1">
    <location>
        <begin position="277"/>
        <end position="300"/>
    </location>
</feature>
<feature type="transmembrane region" description="Helical" evidence="1">
    <location>
        <begin position="394"/>
        <end position="420"/>
    </location>
</feature>
<evidence type="ECO:0000256" key="1">
    <source>
        <dbReference type="SAM" id="Phobius"/>
    </source>
</evidence>
<dbReference type="AlphaFoldDB" id="A0A3M6T621"/>
<feature type="transmembrane region" description="Helical" evidence="1">
    <location>
        <begin position="312"/>
        <end position="330"/>
    </location>
</feature>
<feature type="transmembrane region" description="Helical" evidence="1">
    <location>
        <begin position="149"/>
        <end position="168"/>
    </location>
</feature>
<comment type="caution">
    <text evidence="2">The sequence shown here is derived from an EMBL/GenBank/DDBJ whole genome shotgun (WGS) entry which is preliminary data.</text>
</comment>
<evidence type="ECO:0000313" key="2">
    <source>
        <dbReference type="EMBL" id="RMX36830.1"/>
    </source>
</evidence>
<dbReference type="EMBL" id="RCHS01004213">
    <property type="protein sequence ID" value="RMX36830.1"/>
    <property type="molecule type" value="Genomic_DNA"/>
</dbReference>